<gene>
    <name evidence="2" type="ORF">JW613_29010</name>
</gene>
<protein>
    <submittedName>
        <fullName evidence="2">DUF5134 domain-containing protein</fullName>
    </submittedName>
</protein>
<reference evidence="2 3" key="1">
    <citation type="submission" date="2021-02" db="EMBL/GenBank/DDBJ databases">
        <title>Streptomyces spirodelae sp. nov., isolated from duckweed.</title>
        <authorList>
            <person name="Saimee Y."/>
            <person name="Duangmal K."/>
        </authorList>
    </citation>
    <scope>NUCLEOTIDE SEQUENCE [LARGE SCALE GENOMIC DNA]</scope>
    <source>
        <strain evidence="2 3">DSM 42105</strain>
    </source>
</reference>
<feature type="transmembrane region" description="Helical" evidence="1">
    <location>
        <begin position="133"/>
        <end position="153"/>
    </location>
</feature>
<keyword evidence="1" id="KW-0812">Transmembrane</keyword>
<name>A0ABS3Y4S4_9ACTN</name>
<keyword evidence="3" id="KW-1185">Reference proteome</keyword>
<feature type="transmembrane region" description="Helical" evidence="1">
    <location>
        <begin position="6"/>
        <end position="26"/>
    </location>
</feature>
<accession>A0ABS3Y4S4</accession>
<dbReference type="RefSeq" id="WP_209213850.1">
    <property type="nucleotide sequence ID" value="NZ_JAFFZM010000022.1"/>
</dbReference>
<evidence type="ECO:0000256" key="1">
    <source>
        <dbReference type="SAM" id="Phobius"/>
    </source>
</evidence>
<dbReference type="Proteomes" id="UP000721954">
    <property type="component" value="Unassembled WGS sequence"/>
</dbReference>
<comment type="caution">
    <text evidence="2">The sequence shown here is derived from an EMBL/GenBank/DDBJ whole genome shotgun (WGS) entry which is preliminary data.</text>
</comment>
<proteinExistence type="predicted"/>
<organism evidence="2 3">
    <name type="scientific">Streptomyces smyrnaeus</name>
    <dbReference type="NCBI Taxonomy" id="1387713"/>
    <lineage>
        <taxon>Bacteria</taxon>
        <taxon>Bacillati</taxon>
        <taxon>Actinomycetota</taxon>
        <taxon>Actinomycetes</taxon>
        <taxon>Kitasatosporales</taxon>
        <taxon>Streptomycetaceae</taxon>
        <taxon>Streptomyces</taxon>
    </lineage>
</organism>
<keyword evidence="1" id="KW-1133">Transmembrane helix</keyword>
<sequence>MHGPATVGWLLVALCAVTGLSCVLRARGAGCGQQAEARSEAAMGFAMAAMAVPVLWGGTPTLHKASAWAFTAVFGVLLMRELWLMLMATGRHGSTSCAQQLHHLLGGAAMVYMALAMALGAPAGGAGAHHAEAGGVPVVTGALLAYFAAYVLWTGTRLMPAATGAGRPALAGHHGGTRAVAPPVVRRTGVAAGCRVAMGAGMFAMLLTV</sequence>
<dbReference type="EMBL" id="JAFFZM010000022">
    <property type="protein sequence ID" value="MBO8202296.1"/>
    <property type="molecule type" value="Genomic_DNA"/>
</dbReference>
<evidence type="ECO:0000313" key="3">
    <source>
        <dbReference type="Proteomes" id="UP000721954"/>
    </source>
</evidence>
<keyword evidence="1" id="KW-0472">Membrane</keyword>
<evidence type="ECO:0000313" key="2">
    <source>
        <dbReference type="EMBL" id="MBO8202296.1"/>
    </source>
</evidence>
<dbReference type="InterPro" id="IPR033458">
    <property type="entry name" value="DUF5134"/>
</dbReference>
<dbReference type="Pfam" id="PF17197">
    <property type="entry name" value="DUF5134"/>
    <property type="match status" value="1"/>
</dbReference>
<dbReference type="GeneID" id="96262665"/>
<feature type="transmembrane region" description="Helical" evidence="1">
    <location>
        <begin position="101"/>
        <end position="121"/>
    </location>
</feature>
<feature type="transmembrane region" description="Helical" evidence="1">
    <location>
        <begin position="68"/>
        <end position="89"/>
    </location>
</feature>
<feature type="transmembrane region" description="Helical" evidence="1">
    <location>
        <begin position="38"/>
        <end position="56"/>
    </location>
</feature>